<dbReference type="Proteomes" id="UP000199392">
    <property type="component" value="Unassembled WGS sequence"/>
</dbReference>
<evidence type="ECO:0000313" key="1">
    <source>
        <dbReference type="EMBL" id="SFS56590.1"/>
    </source>
</evidence>
<keyword evidence="2" id="KW-1185">Reference proteome</keyword>
<reference evidence="2" key="1">
    <citation type="submission" date="2016-10" db="EMBL/GenBank/DDBJ databases">
        <authorList>
            <person name="Varghese N."/>
            <person name="Submissions S."/>
        </authorList>
    </citation>
    <scope>NUCLEOTIDE SEQUENCE [LARGE SCALE GENOMIC DNA]</scope>
    <source>
        <strain evidence="2">DSM 26894</strain>
    </source>
</reference>
<dbReference type="STRING" id="311180.SAMN04488050_102394"/>
<dbReference type="Gene3D" id="1.25.40.290">
    <property type="entry name" value="ARM repeat domains"/>
    <property type="match status" value="1"/>
</dbReference>
<organism evidence="1 2">
    <name type="scientific">Alloyangia pacifica</name>
    <dbReference type="NCBI Taxonomy" id="311180"/>
    <lineage>
        <taxon>Bacteria</taxon>
        <taxon>Pseudomonadati</taxon>
        <taxon>Pseudomonadota</taxon>
        <taxon>Alphaproteobacteria</taxon>
        <taxon>Rhodobacterales</taxon>
        <taxon>Roseobacteraceae</taxon>
        <taxon>Alloyangia</taxon>
    </lineage>
</organism>
<gene>
    <name evidence="1" type="ORF">SAMN04488050_102394</name>
</gene>
<sequence>MARGPDGQGGGAGFSLADQLFNRQSLSDLGREFAVLPGFDAGRFVESALPQLQGLGVHARLEVLADTLAEQLPSGFPEMAEQVEAALPPPLDPALKDDDFGRFIHAVPGVLAVKHGMAHPERSLDLLHAATQRFSMEFALRPFLNRWPEEVLARLDRWVEDPHYHVRRLVSEGTRPKLPWGMGITLDPLVPLRYLDALHADGTRFVTRSVANHLNDLSKIAPAEVIARLSSWQAGGRQAPKEMDWMTRHALRTAVKRGEPEALALLGYRADLPVMAEVAVAEPEVRIGETMRFEVTLSSPEAGPVLVDYRLRFHRPGGSAEKVFKLKSARLAPGKPLTLAKTHRMKGDATTFRLHPGPHTVIVQVNGRDVGEAVFELLPA</sequence>
<protein>
    <submittedName>
        <fullName evidence="1">3-methyladenine DNA glycosylase AlkC</fullName>
    </submittedName>
</protein>
<dbReference type="AlphaFoldDB" id="A0A1I6QW32"/>
<proteinExistence type="predicted"/>
<dbReference type="SUPFAM" id="SSF48371">
    <property type="entry name" value="ARM repeat"/>
    <property type="match status" value="1"/>
</dbReference>
<dbReference type="EMBL" id="FOZW01000002">
    <property type="protein sequence ID" value="SFS56590.1"/>
    <property type="molecule type" value="Genomic_DNA"/>
</dbReference>
<evidence type="ECO:0000313" key="2">
    <source>
        <dbReference type="Proteomes" id="UP000199392"/>
    </source>
</evidence>
<accession>A0A1I6QW32</accession>
<name>A0A1I6QW32_9RHOB</name>
<dbReference type="RefSeq" id="WP_092419954.1">
    <property type="nucleotide sequence ID" value="NZ_FNCL01000001.1"/>
</dbReference>
<dbReference type="InterPro" id="IPR016024">
    <property type="entry name" value="ARM-type_fold"/>
</dbReference>
<dbReference type="OrthoDB" id="9797162at2"/>